<gene>
    <name evidence="7" type="ORF">EZS28_019855</name>
</gene>
<evidence type="ECO:0000256" key="1">
    <source>
        <dbReference type="ARBA" id="ARBA00022723"/>
    </source>
</evidence>
<dbReference type="AlphaFoldDB" id="A0A5J4VPN4"/>
<proteinExistence type="predicted"/>
<evidence type="ECO:0000256" key="2">
    <source>
        <dbReference type="ARBA" id="ARBA00022771"/>
    </source>
</evidence>
<sequence length="394" mass="45888">MDIYRKRMAERFQIENQRQVNPTQNSREQTDLVVHRNQPSTRESAPTIQQNLHSNEIDMSQISPRSREAIDALIFDDYQTHGIQQQQQTQSQSQSNQSSSIPRIQHQPQEDVNLFDATLQAMINQQEQQFQRQIAQRRQIEHRPAPVISDGFQDPLGGRRSVQDNGQQLFEVFLRDDGSRLIRTHFPDGRIETQEIWETTNPGTNAQMTHVRQRQNIQSIGTDLPVHSNHNRNQSNFIRQTQMSPHEQQLFDQLTAGFTSGPSQQFQQRPIQQDQNQHLVDQLLHGFVPNPIPQANHHGSMQQIFGNAHPHLQVHNVHHHDGLTDEQFDRLTCFKQLPGRDDICSICQDKIEVSDEKDKFVVVLPCLHRFHNECIHEWLKIKRTCPIDNVEVKF</sequence>
<comment type="caution">
    <text evidence="7">The sequence shown here is derived from an EMBL/GenBank/DDBJ whole genome shotgun (WGS) entry which is preliminary data.</text>
</comment>
<dbReference type="PANTHER" id="PTHR45931">
    <property type="entry name" value="SI:CH211-59O9.10"/>
    <property type="match status" value="1"/>
</dbReference>
<dbReference type="InterPro" id="IPR001841">
    <property type="entry name" value="Znf_RING"/>
</dbReference>
<evidence type="ECO:0000256" key="5">
    <source>
        <dbReference type="SAM" id="MobiDB-lite"/>
    </source>
</evidence>
<accession>A0A5J4VPN4</accession>
<dbReference type="OrthoDB" id="8062037at2759"/>
<keyword evidence="3" id="KW-0862">Zinc</keyword>
<feature type="region of interest" description="Disordered" evidence="5">
    <location>
        <begin position="36"/>
        <end position="63"/>
    </location>
</feature>
<organism evidence="7 8">
    <name type="scientific">Streblomastix strix</name>
    <dbReference type="NCBI Taxonomy" id="222440"/>
    <lineage>
        <taxon>Eukaryota</taxon>
        <taxon>Metamonada</taxon>
        <taxon>Preaxostyla</taxon>
        <taxon>Oxymonadida</taxon>
        <taxon>Streblomastigidae</taxon>
        <taxon>Streblomastix</taxon>
    </lineage>
</organism>
<dbReference type="GO" id="GO:0008270">
    <property type="term" value="F:zinc ion binding"/>
    <property type="evidence" value="ECO:0007669"/>
    <property type="project" value="UniProtKB-KW"/>
</dbReference>
<evidence type="ECO:0000256" key="3">
    <source>
        <dbReference type="ARBA" id="ARBA00022833"/>
    </source>
</evidence>
<dbReference type="PANTHER" id="PTHR45931:SF16">
    <property type="entry name" value="RING_U-BOX SUPERFAMILY PROTEIN"/>
    <property type="match status" value="1"/>
</dbReference>
<dbReference type="SMART" id="SM00184">
    <property type="entry name" value="RING"/>
    <property type="match status" value="1"/>
</dbReference>
<dbReference type="EMBL" id="SNRW01005671">
    <property type="protein sequence ID" value="KAA6384618.1"/>
    <property type="molecule type" value="Genomic_DNA"/>
</dbReference>
<evidence type="ECO:0000256" key="4">
    <source>
        <dbReference type="PROSITE-ProRule" id="PRU00175"/>
    </source>
</evidence>
<dbReference type="InterPro" id="IPR051834">
    <property type="entry name" value="RING_finger_E3_ligase"/>
</dbReference>
<evidence type="ECO:0000313" key="8">
    <source>
        <dbReference type="Proteomes" id="UP000324800"/>
    </source>
</evidence>
<keyword evidence="2 4" id="KW-0863">Zinc-finger</keyword>
<protein>
    <recommendedName>
        <fullName evidence="6">RING-type domain-containing protein</fullName>
    </recommendedName>
</protein>
<name>A0A5J4VPN4_9EUKA</name>
<feature type="domain" description="RING-type" evidence="6">
    <location>
        <begin position="344"/>
        <end position="389"/>
    </location>
</feature>
<dbReference type="SUPFAM" id="SSF57850">
    <property type="entry name" value="RING/U-box"/>
    <property type="match status" value="1"/>
</dbReference>
<dbReference type="GO" id="GO:0006511">
    <property type="term" value="P:ubiquitin-dependent protein catabolic process"/>
    <property type="evidence" value="ECO:0007669"/>
    <property type="project" value="TreeGrafter"/>
</dbReference>
<dbReference type="InterPro" id="IPR013083">
    <property type="entry name" value="Znf_RING/FYVE/PHD"/>
</dbReference>
<evidence type="ECO:0000259" key="6">
    <source>
        <dbReference type="PROSITE" id="PS50089"/>
    </source>
</evidence>
<feature type="compositionally biased region" description="Polar residues" evidence="5">
    <location>
        <begin position="37"/>
        <end position="63"/>
    </location>
</feature>
<feature type="compositionally biased region" description="Low complexity" evidence="5">
    <location>
        <begin position="84"/>
        <end position="100"/>
    </location>
</feature>
<reference evidence="7 8" key="1">
    <citation type="submission" date="2019-03" db="EMBL/GenBank/DDBJ databases">
        <title>Single cell metagenomics reveals metabolic interactions within the superorganism composed of flagellate Streblomastix strix and complex community of Bacteroidetes bacteria on its surface.</title>
        <authorList>
            <person name="Treitli S.C."/>
            <person name="Kolisko M."/>
            <person name="Husnik F."/>
            <person name="Keeling P."/>
            <person name="Hampl V."/>
        </authorList>
    </citation>
    <scope>NUCLEOTIDE SEQUENCE [LARGE SCALE GENOMIC DNA]</scope>
    <source>
        <strain evidence="7">ST1C</strain>
    </source>
</reference>
<dbReference type="Proteomes" id="UP000324800">
    <property type="component" value="Unassembled WGS sequence"/>
</dbReference>
<dbReference type="GO" id="GO:0005634">
    <property type="term" value="C:nucleus"/>
    <property type="evidence" value="ECO:0007669"/>
    <property type="project" value="TreeGrafter"/>
</dbReference>
<dbReference type="Pfam" id="PF13639">
    <property type="entry name" value="zf-RING_2"/>
    <property type="match status" value="1"/>
</dbReference>
<dbReference type="Gene3D" id="3.30.40.10">
    <property type="entry name" value="Zinc/RING finger domain, C3HC4 (zinc finger)"/>
    <property type="match status" value="1"/>
</dbReference>
<evidence type="ECO:0000313" key="7">
    <source>
        <dbReference type="EMBL" id="KAA6384618.1"/>
    </source>
</evidence>
<keyword evidence="1" id="KW-0479">Metal-binding</keyword>
<dbReference type="GO" id="GO:0061630">
    <property type="term" value="F:ubiquitin protein ligase activity"/>
    <property type="evidence" value="ECO:0007669"/>
    <property type="project" value="TreeGrafter"/>
</dbReference>
<feature type="region of interest" description="Disordered" evidence="5">
    <location>
        <begin position="81"/>
        <end position="107"/>
    </location>
</feature>
<dbReference type="PROSITE" id="PS50089">
    <property type="entry name" value="ZF_RING_2"/>
    <property type="match status" value="1"/>
</dbReference>